<proteinExistence type="inferred from homology"/>
<feature type="binding site" evidence="5">
    <location>
        <begin position="123"/>
        <end position="128"/>
    </location>
    <ligand>
        <name>S-adenosyl-L-methionine</name>
        <dbReference type="ChEBI" id="CHEBI:59789"/>
    </ligand>
</feature>
<dbReference type="PIRSF" id="PIRSF004505">
    <property type="entry name" value="MT_bac"/>
    <property type="match status" value="1"/>
</dbReference>
<keyword evidence="2 5" id="KW-0808">Transferase</keyword>
<protein>
    <recommendedName>
        <fullName evidence="5">Ribosomal RNA large subunit methyltransferase H</fullName>
        <ecNumber evidence="5">2.1.1.177</ecNumber>
    </recommendedName>
    <alternativeName>
        <fullName evidence="5">23S rRNA (pseudouridine1915-N3)-methyltransferase</fullName>
    </alternativeName>
    <alternativeName>
        <fullName evidence="5">23S rRNA m3Psi1915 methyltransferase</fullName>
    </alternativeName>
    <alternativeName>
        <fullName evidence="5">rRNA (pseudouridine-N3-)-methyltransferase RlmH</fullName>
    </alternativeName>
</protein>
<keyword evidence="1 5" id="KW-0489">Methyltransferase</keyword>
<comment type="similarity">
    <text evidence="4 5">Belongs to the RNA methyltransferase RlmH family.</text>
</comment>
<keyword evidence="5" id="KW-0963">Cytoplasm</keyword>
<evidence type="ECO:0000313" key="6">
    <source>
        <dbReference type="EMBL" id="GAA0214707.1"/>
    </source>
</evidence>
<comment type="function">
    <text evidence="5">Specifically methylates the pseudouridine at position 1915 (m3Psi1915) in 23S rRNA.</text>
</comment>
<dbReference type="NCBIfam" id="NF000986">
    <property type="entry name" value="PRK00103.1-4"/>
    <property type="match status" value="1"/>
</dbReference>
<organism evidence="6 7">
    <name type="scientific">Methylophaga marina</name>
    <dbReference type="NCBI Taxonomy" id="45495"/>
    <lineage>
        <taxon>Bacteria</taxon>
        <taxon>Pseudomonadati</taxon>
        <taxon>Pseudomonadota</taxon>
        <taxon>Gammaproteobacteria</taxon>
        <taxon>Thiotrichales</taxon>
        <taxon>Piscirickettsiaceae</taxon>
        <taxon>Methylophaga</taxon>
    </lineage>
</organism>
<dbReference type="HAMAP" id="MF_00658">
    <property type="entry name" value="23SrRNA_methyltr_H"/>
    <property type="match status" value="1"/>
</dbReference>
<dbReference type="PANTHER" id="PTHR33603">
    <property type="entry name" value="METHYLTRANSFERASE"/>
    <property type="match status" value="1"/>
</dbReference>
<evidence type="ECO:0000256" key="2">
    <source>
        <dbReference type="ARBA" id="ARBA00022679"/>
    </source>
</evidence>
<dbReference type="EMBL" id="BAAADG010000001">
    <property type="protein sequence ID" value="GAA0214707.1"/>
    <property type="molecule type" value="Genomic_DNA"/>
</dbReference>
<evidence type="ECO:0000256" key="1">
    <source>
        <dbReference type="ARBA" id="ARBA00022603"/>
    </source>
</evidence>
<evidence type="ECO:0000256" key="3">
    <source>
        <dbReference type="ARBA" id="ARBA00022691"/>
    </source>
</evidence>
<feature type="binding site" evidence="5">
    <location>
        <position position="104"/>
    </location>
    <ligand>
        <name>S-adenosyl-L-methionine</name>
        <dbReference type="ChEBI" id="CHEBI:59789"/>
    </ligand>
</feature>
<comment type="catalytic activity">
    <reaction evidence="5">
        <text>pseudouridine(1915) in 23S rRNA + S-adenosyl-L-methionine = N(3)-methylpseudouridine(1915) in 23S rRNA + S-adenosyl-L-homocysteine + H(+)</text>
        <dbReference type="Rhea" id="RHEA:42752"/>
        <dbReference type="Rhea" id="RHEA-COMP:10221"/>
        <dbReference type="Rhea" id="RHEA-COMP:10222"/>
        <dbReference type="ChEBI" id="CHEBI:15378"/>
        <dbReference type="ChEBI" id="CHEBI:57856"/>
        <dbReference type="ChEBI" id="CHEBI:59789"/>
        <dbReference type="ChEBI" id="CHEBI:65314"/>
        <dbReference type="ChEBI" id="CHEBI:74486"/>
        <dbReference type="EC" id="2.1.1.177"/>
    </reaction>
</comment>
<comment type="subunit">
    <text evidence="5">Homodimer.</text>
</comment>
<dbReference type="EC" id="2.1.1.177" evidence="5"/>
<evidence type="ECO:0000256" key="4">
    <source>
        <dbReference type="ARBA" id="ARBA00038303"/>
    </source>
</evidence>
<name>A0ABP3CSY6_9GAMM</name>
<feature type="binding site" evidence="5">
    <location>
        <position position="73"/>
    </location>
    <ligand>
        <name>S-adenosyl-L-methionine</name>
        <dbReference type="ChEBI" id="CHEBI:59789"/>
    </ligand>
</feature>
<dbReference type="Pfam" id="PF02590">
    <property type="entry name" value="SPOUT_MTase"/>
    <property type="match status" value="1"/>
</dbReference>
<keyword evidence="5" id="KW-0698">rRNA processing</keyword>
<dbReference type="Gene3D" id="3.40.1280.10">
    <property type="match status" value="1"/>
</dbReference>
<dbReference type="SUPFAM" id="SSF75217">
    <property type="entry name" value="alpha/beta knot"/>
    <property type="match status" value="1"/>
</dbReference>
<dbReference type="PANTHER" id="PTHR33603:SF1">
    <property type="entry name" value="RIBOSOMAL RNA LARGE SUBUNIT METHYLTRANSFERASE H"/>
    <property type="match status" value="1"/>
</dbReference>
<keyword evidence="7" id="KW-1185">Reference proteome</keyword>
<evidence type="ECO:0000313" key="7">
    <source>
        <dbReference type="Proteomes" id="UP001501476"/>
    </source>
</evidence>
<dbReference type="RefSeq" id="WP_286305262.1">
    <property type="nucleotide sequence ID" value="NZ_AP027741.1"/>
</dbReference>
<dbReference type="Proteomes" id="UP001501476">
    <property type="component" value="Unassembled WGS sequence"/>
</dbReference>
<reference evidence="7" key="1">
    <citation type="journal article" date="2019" name="Int. J. Syst. Evol. Microbiol.">
        <title>The Global Catalogue of Microorganisms (GCM) 10K type strain sequencing project: providing services to taxonomists for standard genome sequencing and annotation.</title>
        <authorList>
            <consortium name="The Broad Institute Genomics Platform"/>
            <consortium name="The Broad Institute Genome Sequencing Center for Infectious Disease"/>
            <person name="Wu L."/>
            <person name="Ma J."/>
        </authorList>
    </citation>
    <scope>NUCLEOTIDE SEQUENCE [LARGE SCALE GENOMIC DNA]</scope>
    <source>
        <strain evidence="7">JCM 6886</strain>
    </source>
</reference>
<evidence type="ECO:0000256" key="5">
    <source>
        <dbReference type="HAMAP-Rule" id="MF_00658"/>
    </source>
</evidence>
<gene>
    <name evidence="5 6" type="primary">rlmH</name>
    <name evidence="6" type="ORF">GCM10008964_02830</name>
</gene>
<dbReference type="CDD" id="cd18081">
    <property type="entry name" value="RlmH-like"/>
    <property type="match status" value="1"/>
</dbReference>
<sequence>MKINLVAVGNKMPGWVSEGYEEYSKRMPRECALQLTEIMPARRSKNAQPEQWKREEGQRILASIADNHHAVALEVTGKSWSTEDLSLHMQQWLSDGRDVALMIGGPDGLDPSCLQRADQKWSLSALTLPHPLVRIVLAEQLYRAWTILQNHPYHRS</sequence>
<dbReference type="InterPro" id="IPR029026">
    <property type="entry name" value="tRNA_m1G_MTases_N"/>
</dbReference>
<keyword evidence="3 5" id="KW-0949">S-adenosyl-L-methionine</keyword>
<comment type="caution">
    <text evidence="6">The sequence shown here is derived from an EMBL/GenBank/DDBJ whole genome shotgun (WGS) entry which is preliminary data.</text>
</comment>
<accession>A0ABP3CSY6</accession>
<dbReference type="NCBIfam" id="TIGR00246">
    <property type="entry name" value="tRNA_RlmH_YbeA"/>
    <property type="match status" value="1"/>
</dbReference>
<dbReference type="InterPro" id="IPR003742">
    <property type="entry name" value="RlmH-like"/>
</dbReference>
<comment type="subcellular location">
    <subcellularLocation>
        <location evidence="5">Cytoplasm</location>
    </subcellularLocation>
</comment>
<dbReference type="InterPro" id="IPR029028">
    <property type="entry name" value="Alpha/beta_knot_MTases"/>
</dbReference>